<feature type="coiled-coil region" evidence="3">
    <location>
        <begin position="490"/>
        <end position="517"/>
    </location>
</feature>
<feature type="domain" description="GGDEF" evidence="5">
    <location>
        <begin position="546"/>
        <end position="670"/>
    </location>
</feature>
<dbReference type="AlphaFoldDB" id="H7EHS9"/>
<dbReference type="eggNOG" id="COG0697">
    <property type="taxonomic scope" value="Bacteria"/>
</dbReference>
<dbReference type="InterPro" id="IPR050469">
    <property type="entry name" value="Diguanylate_Cyclase"/>
</dbReference>
<feature type="transmembrane region" description="Helical" evidence="4">
    <location>
        <begin position="44"/>
        <end position="62"/>
    </location>
</feature>
<dbReference type="PATRIC" id="fig|907348.3.peg.354"/>
<feature type="transmembrane region" description="Helical" evidence="4">
    <location>
        <begin position="74"/>
        <end position="98"/>
    </location>
</feature>
<dbReference type="InterPro" id="IPR000160">
    <property type="entry name" value="GGDEF_dom"/>
</dbReference>
<dbReference type="GO" id="GO:0043709">
    <property type="term" value="P:cell adhesion involved in single-species biofilm formation"/>
    <property type="evidence" value="ECO:0007669"/>
    <property type="project" value="TreeGrafter"/>
</dbReference>
<dbReference type="SMART" id="SM00267">
    <property type="entry name" value="GGDEF"/>
    <property type="match status" value="1"/>
</dbReference>
<comment type="catalytic activity">
    <reaction evidence="2">
        <text>2 GTP = 3',3'-c-di-GMP + 2 diphosphate</text>
        <dbReference type="Rhea" id="RHEA:24898"/>
        <dbReference type="ChEBI" id="CHEBI:33019"/>
        <dbReference type="ChEBI" id="CHEBI:37565"/>
        <dbReference type="ChEBI" id="CHEBI:58805"/>
        <dbReference type="EC" id="2.7.7.65"/>
    </reaction>
</comment>
<evidence type="ECO:0000256" key="4">
    <source>
        <dbReference type="SAM" id="Phobius"/>
    </source>
</evidence>
<dbReference type="GO" id="GO:0005886">
    <property type="term" value="C:plasma membrane"/>
    <property type="evidence" value="ECO:0007669"/>
    <property type="project" value="TreeGrafter"/>
</dbReference>
<dbReference type="InterPro" id="IPR029787">
    <property type="entry name" value="Nucleotide_cyclase"/>
</dbReference>
<name>H7EHS9_9SPIR</name>
<dbReference type="STRING" id="907348.TresaDRAFT_2295"/>
<feature type="transmembrane region" description="Helical" evidence="4">
    <location>
        <begin position="152"/>
        <end position="171"/>
    </location>
</feature>
<dbReference type="PANTHER" id="PTHR45138:SF9">
    <property type="entry name" value="DIGUANYLATE CYCLASE DGCM-RELATED"/>
    <property type="match status" value="1"/>
</dbReference>
<feature type="transmembrane region" description="Helical" evidence="4">
    <location>
        <begin position="110"/>
        <end position="132"/>
    </location>
</feature>
<evidence type="ECO:0000256" key="1">
    <source>
        <dbReference type="ARBA" id="ARBA00012528"/>
    </source>
</evidence>
<accession>H7EHS9</accession>
<dbReference type="PANTHER" id="PTHR45138">
    <property type="entry name" value="REGULATORY COMPONENTS OF SENSORY TRANSDUCTION SYSTEM"/>
    <property type="match status" value="1"/>
</dbReference>
<evidence type="ECO:0000313" key="7">
    <source>
        <dbReference type="Proteomes" id="UP000003571"/>
    </source>
</evidence>
<comment type="caution">
    <text evidence="6">The sequence shown here is derived from an EMBL/GenBank/DDBJ whole genome shotgun (WGS) entry which is preliminary data.</text>
</comment>
<dbReference type="Pfam" id="PF00990">
    <property type="entry name" value="GGDEF"/>
    <property type="match status" value="1"/>
</dbReference>
<dbReference type="Proteomes" id="UP000003571">
    <property type="component" value="Unassembled WGS sequence"/>
</dbReference>
<keyword evidence="3" id="KW-0175">Coiled coil</keyword>
<keyword evidence="4" id="KW-0472">Membrane</keyword>
<gene>
    <name evidence="6" type="ORF">TresaDRAFT_2295</name>
</gene>
<evidence type="ECO:0000259" key="5">
    <source>
        <dbReference type="PROSITE" id="PS50887"/>
    </source>
</evidence>
<feature type="transmembrane region" description="Helical" evidence="4">
    <location>
        <begin position="6"/>
        <end position="23"/>
    </location>
</feature>
<dbReference type="GO" id="GO:0052621">
    <property type="term" value="F:diguanylate cyclase activity"/>
    <property type="evidence" value="ECO:0007669"/>
    <property type="project" value="UniProtKB-EC"/>
</dbReference>
<dbReference type="CDD" id="cd01949">
    <property type="entry name" value="GGDEF"/>
    <property type="match status" value="1"/>
</dbReference>
<dbReference type="PROSITE" id="PS50887">
    <property type="entry name" value="GGDEF"/>
    <property type="match status" value="1"/>
</dbReference>
<reference evidence="6 7" key="1">
    <citation type="submission" date="2011-09" db="EMBL/GenBank/DDBJ databases">
        <title>The draft genome of Treponema saccharophilum DSM 2985.</title>
        <authorList>
            <consortium name="US DOE Joint Genome Institute (JGI-PGF)"/>
            <person name="Lucas S."/>
            <person name="Copeland A."/>
            <person name="Lapidus A."/>
            <person name="Glavina del Rio T."/>
            <person name="Dalin E."/>
            <person name="Tice H."/>
            <person name="Bruce D."/>
            <person name="Goodwin L."/>
            <person name="Pitluck S."/>
            <person name="Peters L."/>
            <person name="Kyrpides N."/>
            <person name="Mavromatis K."/>
            <person name="Ivanova N."/>
            <person name="Markowitz V."/>
            <person name="Cheng J.-F."/>
            <person name="Hugenholtz P."/>
            <person name="Woyke T."/>
            <person name="Wu D."/>
            <person name="Gronow S."/>
            <person name="Wellnitz S."/>
            <person name="Brambilla E."/>
            <person name="Klenk H.-P."/>
            <person name="Eisen J.A."/>
        </authorList>
    </citation>
    <scope>NUCLEOTIDE SEQUENCE [LARGE SCALE GENOMIC DNA]</scope>
    <source>
        <strain evidence="6 7">DSM 2985</strain>
    </source>
</reference>
<dbReference type="EMBL" id="AGRW01000030">
    <property type="protein sequence ID" value="EIC02869.1"/>
    <property type="molecule type" value="Genomic_DNA"/>
</dbReference>
<dbReference type="SUPFAM" id="SSF55073">
    <property type="entry name" value="Nucleotide cyclase"/>
    <property type="match status" value="1"/>
</dbReference>
<dbReference type="GO" id="GO:1902201">
    <property type="term" value="P:negative regulation of bacterial-type flagellum-dependent cell motility"/>
    <property type="evidence" value="ECO:0007669"/>
    <property type="project" value="TreeGrafter"/>
</dbReference>
<evidence type="ECO:0000256" key="2">
    <source>
        <dbReference type="ARBA" id="ARBA00034247"/>
    </source>
</evidence>
<keyword evidence="7" id="KW-1185">Reference proteome</keyword>
<dbReference type="NCBIfam" id="TIGR00254">
    <property type="entry name" value="GGDEF"/>
    <property type="match status" value="1"/>
</dbReference>
<dbReference type="EC" id="2.7.7.65" evidence="1"/>
<protein>
    <recommendedName>
        <fullName evidence="1">diguanylate cyclase</fullName>
        <ecNumber evidence="1">2.7.7.65</ecNumber>
    </recommendedName>
</protein>
<evidence type="ECO:0000313" key="6">
    <source>
        <dbReference type="EMBL" id="EIC02869.1"/>
    </source>
</evidence>
<dbReference type="Gene3D" id="3.30.70.270">
    <property type="match status" value="1"/>
</dbReference>
<proteinExistence type="predicted"/>
<keyword evidence="4" id="KW-1133">Transmembrane helix</keyword>
<dbReference type="eggNOG" id="COG2199">
    <property type="taxonomic scope" value="Bacteria"/>
</dbReference>
<dbReference type="InterPro" id="IPR043128">
    <property type="entry name" value="Rev_trsase/Diguanyl_cyclase"/>
</dbReference>
<organism evidence="6 7">
    <name type="scientific">Treponema saccharophilum DSM 2985</name>
    <dbReference type="NCBI Taxonomy" id="907348"/>
    <lineage>
        <taxon>Bacteria</taxon>
        <taxon>Pseudomonadati</taxon>
        <taxon>Spirochaetota</taxon>
        <taxon>Spirochaetia</taxon>
        <taxon>Spirochaetales</taxon>
        <taxon>Treponemataceae</taxon>
        <taxon>Treponema</taxon>
    </lineage>
</organism>
<keyword evidence="4" id="KW-0812">Transmembrane</keyword>
<sequence length="670" mass="78307">MLYAITPAAVLILNLILNWELFTNYGFNDKTQGKRNLVQVRYNWFLLASCCYVLVDMTWGILYEHKEVQAFFPYIYYLTVFYFMFMLLTMLTWTRYMVAYLDSRGWRSRVMIHAVWAVFVIGVVCLILNRSYHFMFSYNDKNEYIGEVGRNLSFLLQIAFYAVITAYMLHVAHNSTEWQKTRYKAVAATSMVLGLFLTFQIINAFFPFYATGLMIGICLVHTFVQANEKKEKMMHDHIALVMAEDYEAIFYIDIETSEYLSFSKSQKYRSMDAVETGKNFFKDALESIEKCVFPNDWEYAKSFYSKETILKNLEGRKSFSFKYRVLVNNEPRFFLFTMMRESNGQYLIFYEKDIEDELNAEKAQKEKQKQTITFGQIAESLASNYDEIYYVDIEKNSFICYQVNNIYGQLEINKTGADFFGECIENIPHVIHEQDWEQVSAFVSKDNMIASMENRKDCSITYRVIASGKAQYTRMTVRKSSDGTHFIIGVENVDDEIKKENRHLKELRTAKELARRDELTGVKNRTAYNELEESVQGNMDNGLYYLTFALVVCDTNNLKQINDTRGHTAGDEYIRSSAQLLCEFFAHSPVFRVGGDEFVVFLHGNDYSARHEIMDKLRRQVIENKKKGEGVIIAAGMAEYNPENDNFVSNIFERADKEMYEDKKKLKALE</sequence>
<evidence type="ECO:0000256" key="3">
    <source>
        <dbReference type="SAM" id="Coils"/>
    </source>
</evidence>